<name>A0A550CD24_9AGAR</name>
<evidence type="ECO:0000313" key="1">
    <source>
        <dbReference type="EMBL" id="TRM62710.1"/>
    </source>
</evidence>
<dbReference type="EMBL" id="VDMD01000012">
    <property type="protein sequence ID" value="TRM62710.1"/>
    <property type="molecule type" value="Genomic_DNA"/>
</dbReference>
<accession>A0A550CD24</accession>
<gene>
    <name evidence="1" type="ORF">BD626DRAFT_498198</name>
</gene>
<proteinExistence type="predicted"/>
<sequence length="95" mass="10095">MGSKPIAALILPAHDASIARAVAARASLMHHQSTKINATADAYCPPHGPAMYKKSHSPSSYRVPCAPAPLPSPHETYSRVTRGLTALRLRRGALT</sequence>
<keyword evidence="2" id="KW-1185">Reference proteome</keyword>
<evidence type="ECO:0000313" key="2">
    <source>
        <dbReference type="Proteomes" id="UP000320762"/>
    </source>
</evidence>
<dbReference type="AlphaFoldDB" id="A0A550CD24"/>
<comment type="caution">
    <text evidence="1">The sequence shown here is derived from an EMBL/GenBank/DDBJ whole genome shotgun (WGS) entry which is preliminary data.</text>
</comment>
<organism evidence="1 2">
    <name type="scientific">Schizophyllum amplum</name>
    <dbReference type="NCBI Taxonomy" id="97359"/>
    <lineage>
        <taxon>Eukaryota</taxon>
        <taxon>Fungi</taxon>
        <taxon>Dikarya</taxon>
        <taxon>Basidiomycota</taxon>
        <taxon>Agaricomycotina</taxon>
        <taxon>Agaricomycetes</taxon>
        <taxon>Agaricomycetidae</taxon>
        <taxon>Agaricales</taxon>
        <taxon>Schizophyllaceae</taxon>
        <taxon>Schizophyllum</taxon>
    </lineage>
</organism>
<protein>
    <submittedName>
        <fullName evidence="1">Uncharacterized protein</fullName>
    </submittedName>
</protein>
<dbReference type="Proteomes" id="UP000320762">
    <property type="component" value="Unassembled WGS sequence"/>
</dbReference>
<reference evidence="1 2" key="1">
    <citation type="journal article" date="2019" name="New Phytol.">
        <title>Comparative genomics reveals unique wood-decay strategies and fruiting body development in the Schizophyllaceae.</title>
        <authorList>
            <person name="Almasi E."/>
            <person name="Sahu N."/>
            <person name="Krizsan K."/>
            <person name="Balint B."/>
            <person name="Kovacs G.M."/>
            <person name="Kiss B."/>
            <person name="Cseklye J."/>
            <person name="Drula E."/>
            <person name="Henrissat B."/>
            <person name="Nagy I."/>
            <person name="Chovatia M."/>
            <person name="Adam C."/>
            <person name="LaButti K."/>
            <person name="Lipzen A."/>
            <person name="Riley R."/>
            <person name="Grigoriev I.V."/>
            <person name="Nagy L.G."/>
        </authorList>
    </citation>
    <scope>NUCLEOTIDE SEQUENCE [LARGE SCALE GENOMIC DNA]</scope>
    <source>
        <strain evidence="1 2">NL-1724</strain>
    </source>
</reference>